<dbReference type="InParanoid" id="A0A2P6NHA2"/>
<organism evidence="3 4">
    <name type="scientific">Planoprotostelium fungivorum</name>
    <dbReference type="NCBI Taxonomy" id="1890364"/>
    <lineage>
        <taxon>Eukaryota</taxon>
        <taxon>Amoebozoa</taxon>
        <taxon>Evosea</taxon>
        <taxon>Variosea</taxon>
        <taxon>Cavosteliida</taxon>
        <taxon>Cavosteliaceae</taxon>
        <taxon>Planoprotostelium</taxon>
    </lineage>
</organism>
<protein>
    <recommendedName>
        <fullName evidence="2">Protein kinase domain-containing protein</fullName>
    </recommendedName>
</protein>
<dbReference type="Proteomes" id="UP000241769">
    <property type="component" value="Unassembled WGS sequence"/>
</dbReference>
<dbReference type="Gene3D" id="1.10.510.10">
    <property type="entry name" value="Transferase(Phosphotransferase) domain 1"/>
    <property type="match status" value="1"/>
</dbReference>
<dbReference type="AlphaFoldDB" id="A0A2P6NHA2"/>
<dbReference type="InterPro" id="IPR050235">
    <property type="entry name" value="CK1_Ser-Thr_kinase"/>
</dbReference>
<name>A0A2P6NHA2_9EUKA</name>
<dbReference type="SUPFAM" id="SSF56112">
    <property type="entry name" value="Protein kinase-like (PK-like)"/>
    <property type="match status" value="1"/>
</dbReference>
<keyword evidence="1" id="KW-0175">Coiled coil</keyword>
<gene>
    <name evidence="3" type="ORF">PROFUN_09310</name>
</gene>
<dbReference type="EMBL" id="MDYQ01000084">
    <property type="protein sequence ID" value="PRP83329.1"/>
    <property type="molecule type" value="Genomic_DNA"/>
</dbReference>
<dbReference type="GO" id="GO:0005524">
    <property type="term" value="F:ATP binding"/>
    <property type="evidence" value="ECO:0007669"/>
    <property type="project" value="InterPro"/>
</dbReference>
<feature type="coiled-coil region" evidence="1">
    <location>
        <begin position="89"/>
        <end position="127"/>
    </location>
</feature>
<accession>A0A2P6NHA2</accession>
<dbReference type="InterPro" id="IPR011009">
    <property type="entry name" value="Kinase-like_dom_sf"/>
</dbReference>
<dbReference type="Pfam" id="PF17667">
    <property type="entry name" value="Pkinase_fungal"/>
    <property type="match status" value="1"/>
</dbReference>
<dbReference type="PROSITE" id="PS50011">
    <property type="entry name" value="PROTEIN_KINASE_DOM"/>
    <property type="match status" value="1"/>
</dbReference>
<reference evidence="3 4" key="1">
    <citation type="journal article" date="2018" name="Genome Biol. Evol.">
        <title>Multiple Roots of Fruiting Body Formation in Amoebozoa.</title>
        <authorList>
            <person name="Hillmann F."/>
            <person name="Forbes G."/>
            <person name="Novohradska S."/>
            <person name="Ferling I."/>
            <person name="Riege K."/>
            <person name="Groth M."/>
            <person name="Westermann M."/>
            <person name="Marz M."/>
            <person name="Spaller T."/>
            <person name="Winckler T."/>
            <person name="Schaap P."/>
            <person name="Glockner G."/>
        </authorList>
    </citation>
    <scope>NUCLEOTIDE SEQUENCE [LARGE SCALE GENOMIC DNA]</scope>
    <source>
        <strain evidence="3 4">Jena</strain>
    </source>
</reference>
<dbReference type="OrthoDB" id="2683627at2759"/>
<dbReference type="GO" id="GO:0004672">
    <property type="term" value="F:protein kinase activity"/>
    <property type="evidence" value="ECO:0007669"/>
    <property type="project" value="InterPro"/>
</dbReference>
<comment type="caution">
    <text evidence="3">The sequence shown here is derived from an EMBL/GenBank/DDBJ whole genome shotgun (WGS) entry which is preliminary data.</text>
</comment>
<keyword evidence="4" id="KW-1185">Reference proteome</keyword>
<evidence type="ECO:0000313" key="3">
    <source>
        <dbReference type="EMBL" id="PRP83329.1"/>
    </source>
</evidence>
<proteinExistence type="predicted"/>
<evidence type="ECO:0000313" key="4">
    <source>
        <dbReference type="Proteomes" id="UP000241769"/>
    </source>
</evidence>
<evidence type="ECO:0000256" key="1">
    <source>
        <dbReference type="SAM" id="Coils"/>
    </source>
</evidence>
<dbReference type="PANTHER" id="PTHR11909">
    <property type="entry name" value="CASEIN KINASE-RELATED"/>
    <property type="match status" value="1"/>
</dbReference>
<feature type="domain" description="Protein kinase" evidence="2">
    <location>
        <begin position="343"/>
        <end position="616"/>
    </location>
</feature>
<evidence type="ECO:0000259" key="2">
    <source>
        <dbReference type="PROSITE" id="PS50011"/>
    </source>
</evidence>
<sequence>MATSRPRDDSYLRTLTTIDAKRDVLAADVRRLTTQQAGGAAKAATAAWICNTSTEGELNLWLTLTDEDFIDAVKAKGPPNRTPADQASIAKLEADIRVERERAEAERERAEAECERLKRELRLSRITFPGMRFVDQNKTIGELLKDSSPVIRPEAYVILPPTAKENPEVQDSLFALVKQMTHNHLFAHDTHSSNYPADPVQKPDATITAKGGRSTMWCDHQVTLEFKSFLDAGSTVKGLSQLVVRLRAIFRHQPRRQTAYGVLADTTHVIFCRAEKTTDYTTFWRTTPMPILSAQGDWSDGGRALMNLLHSTLDVLGCPAPLFHNDGVQHLKCPEGTSFVTVIKSIQIIREGTGDQAHLASGTTQYNTNRHMLKFFPRERLDNYQREEAALKRLGEQNPLKLLASGTWENQGTTFYVIASTPVGIPIRQAWAADSSPENLKRWAREIADQIETSHKRGQLHGDISPNNIIVFNSSAVVIDWESSVDITDSASTEPALVTATIPYCSVHIHHAFITQEPIILVPHDDLQALFYSLIAIAFGQVPWRHSLFAEMETMKQAYSFLDDTWALYCSTRDQELCSITWLRTIVCENFHQDCVKHALGTQKLSNHAVEAYSVC</sequence>
<dbReference type="STRING" id="1890364.A0A2P6NHA2"/>
<dbReference type="InterPro" id="IPR040976">
    <property type="entry name" value="Pkinase_fungal"/>
</dbReference>
<dbReference type="InterPro" id="IPR000719">
    <property type="entry name" value="Prot_kinase_dom"/>
</dbReference>